<accession>A0A8S3D0L1</accession>
<dbReference type="Pfam" id="PF00004">
    <property type="entry name" value="AAA"/>
    <property type="match status" value="1"/>
</dbReference>
<gene>
    <name evidence="2" type="ORF">GIL414_LOCUS55391</name>
</gene>
<sequence>IEAISQRRESASKDMERRIVTQLLACLDELSRLPMTRVVIIGSTNRPDSLDPALRRAGRFDH</sequence>
<dbReference type="EMBL" id="CAJOBJ010196534">
    <property type="protein sequence ID" value="CAF4970375.1"/>
    <property type="molecule type" value="Genomic_DNA"/>
</dbReference>
<comment type="caution">
    <text evidence="2">The sequence shown here is derived from an EMBL/GenBank/DDBJ whole genome shotgun (WGS) entry which is preliminary data.</text>
</comment>
<dbReference type="InterPro" id="IPR003959">
    <property type="entry name" value="ATPase_AAA_core"/>
</dbReference>
<dbReference type="GO" id="GO:0016887">
    <property type="term" value="F:ATP hydrolysis activity"/>
    <property type="evidence" value="ECO:0007669"/>
    <property type="project" value="InterPro"/>
</dbReference>
<evidence type="ECO:0000313" key="3">
    <source>
        <dbReference type="Proteomes" id="UP000681720"/>
    </source>
</evidence>
<dbReference type="InterPro" id="IPR027417">
    <property type="entry name" value="P-loop_NTPase"/>
</dbReference>
<dbReference type="PANTHER" id="PTHR48470">
    <property type="entry name" value="CELL DIVISION CONTROL PROTEIN 48 C ISOFORM 1"/>
    <property type="match status" value="1"/>
</dbReference>
<protein>
    <recommendedName>
        <fullName evidence="1">ATPase AAA-type core domain-containing protein</fullName>
    </recommendedName>
</protein>
<feature type="non-terminal residue" evidence="2">
    <location>
        <position position="62"/>
    </location>
</feature>
<dbReference type="SUPFAM" id="SSF52540">
    <property type="entry name" value="P-loop containing nucleoside triphosphate hydrolases"/>
    <property type="match status" value="1"/>
</dbReference>
<dbReference type="PANTHER" id="PTHR48470:SF1">
    <property type="entry name" value="CELL DIVISION CONTROL PROTEIN 48 C ISOFORM 1"/>
    <property type="match status" value="1"/>
</dbReference>
<evidence type="ECO:0000313" key="2">
    <source>
        <dbReference type="EMBL" id="CAF4970375.1"/>
    </source>
</evidence>
<feature type="non-terminal residue" evidence="2">
    <location>
        <position position="1"/>
    </location>
</feature>
<dbReference type="Gene3D" id="3.40.50.300">
    <property type="entry name" value="P-loop containing nucleotide triphosphate hydrolases"/>
    <property type="match status" value="1"/>
</dbReference>
<evidence type="ECO:0000259" key="1">
    <source>
        <dbReference type="Pfam" id="PF00004"/>
    </source>
</evidence>
<dbReference type="GO" id="GO:0005524">
    <property type="term" value="F:ATP binding"/>
    <property type="evidence" value="ECO:0007669"/>
    <property type="project" value="InterPro"/>
</dbReference>
<feature type="domain" description="ATPase AAA-type core" evidence="1">
    <location>
        <begin position="1"/>
        <end position="62"/>
    </location>
</feature>
<organism evidence="2 3">
    <name type="scientific">Rotaria magnacalcarata</name>
    <dbReference type="NCBI Taxonomy" id="392030"/>
    <lineage>
        <taxon>Eukaryota</taxon>
        <taxon>Metazoa</taxon>
        <taxon>Spiralia</taxon>
        <taxon>Gnathifera</taxon>
        <taxon>Rotifera</taxon>
        <taxon>Eurotatoria</taxon>
        <taxon>Bdelloidea</taxon>
        <taxon>Philodinida</taxon>
        <taxon>Philodinidae</taxon>
        <taxon>Rotaria</taxon>
    </lineage>
</organism>
<dbReference type="AlphaFoldDB" id="A0A8S3D0L1"/>
<reference evidence="2" key="1">
    <citation type="submission" date="2021-02" db="EMBL/GenBank/DDBJ databases">
        <authorList>
            <person name="Nowell W R."/>
        </authorList>
    </citation>
    <scope>NUCLEOTIDE SEQUENCE</scope>
</reference>
<proteinExistence type="predicted"/>
<name>A0A8S3D0L1_9BILA</name>
<dbReference type="InterPro" id="IPR055278">
    <property type="entry name" value="CDC48c"/>
</dbReference>
<dbReference type="Proteomes" id="UP000681720">
    <property type="component" value="Unassembled WGS sequence"/>
</dbReference>